<keyword evidence="1" id="KW-0808">Transferase</keyword>
<keyword evidence="1" id="KW-0418">Kinase</keyword>
<dbReference type="Proteomes" id="UP000249936">
    <property type="component" value="Unassembled WGS sequence"/>
</dbReference>
<dbReference type="AlphaFoldDB" id="A0A2X1RLK8"/>
<evidence type="ECO:0000313" key="1">
    <source>
        <dbReference type="EMBL" id="SPX42866.1"/>
    </source>
</evidence>
<proteinExistence type="predicted"/>
<accession>A0A2X1RLK8</accession>
<dbReference type="EMBL" id="UASK01000010">
    <property type="protein sequence ID" value="SPX42866.1"/>
    <property type="molecule type" value="Genomic_DNA"/>
</dbReference>
<dbReference type="GO" id="GO:0016301">
    <property type="term" value="F:kinase activity"/>
    <property type="evidence" value="ECO:0007669"/>
    <property type="project" value="UniProtKB-KW"/>
</dbReference>
<evidence type="ECO:0000313" key="2">
    <source>
        <dbReference type="Proteomes" id="UP000249936"/>
    </source>
</evidence>
<protein>
    <submittedName>
        <fullName evidence="1">Xylulokinase</fullName>
    </submittedName>
</protein>
<sequence>MYIGIDCGTQGTKAIVLDSVQKKSDWSWLRKT</sequence>
<organism evidence="1 2">
    <name type="scientific">Haemophilus influenzae</name>
    <dbReference type="NCBI Taxonomy" id="727"/>
    <lineage>
        <taxon>Bacteria</taxon>
        <taxon>Pseudomonadati</taxon>
        <taxon>Pseudomonadota</taxon>
        <taxon>Gammaproteobacteria</taxon>
        <taxon>Pasteurellales</taxon>
        <taxon>Pasteurellaceae</taxon>
        <taxon>Haemophilus</taxon>
    </lineage>
</organism>
<reference evidence="1 2" key="1">
    <citation type="submission" date="2018-06" db="EMBL/GenBank/DDBJ databases">
        <authorList>
            <consortium name="Pathogen Informatics"/>
            <person name="Doyle S."/>
        </authorList>
    </citation>
    <scope>NUCLEOTIDE SEQUENCE [LARGE SCALE GENOMIC DNA]</scope>
    <source>
        <strain evidence="1 2">NCTC11872</strain>
    </source>
</reference>
<gene>
    <name evidence="1" type="ORF">NCTC11872_02514</name>
</gene>
<name>A0A2X1RLK8_HAEIF</name>